<dbReference type="NCBIfam" id="NF002958">
    <property type="entry name" value="PRK03620.1"/>
    <property type="match status" value="1"/>
</dbReference>
<evidence type="ECO:0000256" key="5">
    <source>
        <dbReference type="HAMAP-Rule" id="MF_00694"/>
    </source>
</evidence>
<dbReference type="InterPro" id="IPR013785">
    <property type="entry name" value="Aldolase_TIM"/>
</dbReference>
<gene>
    <name evidence="7" type="primary">kdgD</name>
    <name evidence="7" type="ORF">ACFPTP_13995</name>
</gene>
<comment type="similarity">
    <text evidence="3 5 6">Belongs to the DapA family.</text>
</comment>
<dbReference type="EMBL" id="JBHSNP010000027">
    <property type="protein sequence ID" value="MFC5604338.1"/>
    <property type="molecule type" value="Genomic_DNA"/>
</dbReference>
<dbReference type="SMART" id="SM01130">
    <property type="entry name" value="DHDPS"/>
    <property type="match status" value="1"/>
</dbReference>
<evidence type="ECO:0000256" key="2">
    <source>
        <dbReference type="ARBA" id="ARBA00004983"/>
    </source>
</evidence>
<evidence type="ECO:0000256" key="1">
    <source>
        <dbReference type="ARBA" id="ARBA00001446"/>
    </source>
</evidence>
<evidence type="ECO:0000313" key="7">
    <source>
        <dbReference type="EMBL" id="MFC5604338.1"/>
    </source>
</evidence>
<dbReference type="InterPro" id="IPR002220">
    <property type="entry name" value="DapA-like"/>
</dbReference>
<dbReference type="HAMAP" id="MF_00694">
    <property type="entry name" value="KDGDH"/>
    <property type="match status" value="1"/>
</dbReference>
<keyword evidence="8" id="KW-1185">Reference proteome</keyword>
<evidence type="ECO:0000313" key="8">
    <source>
        <dbReference type="Proteomes" id="UP001596071"/>
    </source>
</evidence>
<organism evidence="7 8">
    <name type="scientific">Sporosarcina koreensis</name>
    <dbReference type="NCBI Taxonomy" id="334735"/>
    <lineage>
        <taxon>Bacteria</taxon>
        <taxon>Bacillati</taxon>
        <taxon>Bacillota</taxon>
        <taxon>Bacilli</taxon>
        <taxon>Bacillales</taxon>
        <taxon>Caryophanaceae</taxon>
        <taxon>Sporosarcina</taxon>
    </lineage>
</organism>
<dbReference type="SUPFAM" id="SSF51569">
    <property type="entry name" value="Aldolase"/>
    <property type="match status" value="1"/>
</dbReference>
<comment type="pathway">
    <text evidence="2 5">Carbohydrate acid metabolism; D-glucarate degradation; 2,5-dioxopentanoate from D-glucarate: step 2/2.</text>
</comment>
<evidence type="ECO:0000256" key="3">
    <source>
        <dbReference type="ARBA" id="ARBA00007592"/>
    </source>
</evidence>
<dbReference type="InterPro" id="IPR017655">
    <property type="entry name" value="Dehydro-deoxyglucarate_dehyd"/>
</dbReference>
<keyword evidence="4 5" id="KW-0456">Lyase</keyword>
<dbReference type="Gene3D" id="3.20.20.70">
    <property type="entry name" value="Aldolase class I"/>
    <property type="match status" value="1"/>
</dbReference>
<evidence type="ECO:0000256" key="4">
    <source>
        <dbReference type="ARBA" id="ARBA00023239"/>
    </source>
</evidence>
<dbReference type="PIRSF" id="PIRSF001365">
    <property type="entry name" value="DHDPS"/>
    <property type="match status" value="1"/>
</dbReference>
<dbReference type="RefSeq" id="WP_381445987.1">
    <property type="nucleotide sequence ID" value="NZ_JBHSNP010000027.1"/>
</dbReference>
<reference evidence="8" key="1">
    <citation type="journal article" date="2019" name="Int. J. Syst. Evol. Microbiol.">
        <title>The Global Catalogue of Microorganisms (GCM) 10K type strain sequencing project: providing services to taxonomists for standard genome sequencing and annotation.</title>
        <authorList>
            <consortium name="The Broad Institute Genomics Platform"/>
            <consortium name="The Broad Institute Genome Sequencing Center for Infectious Disease"/>
            <person name="Wu L."/>
            <person name="Ma J."/>
        </authorList>
    </citation>
    <scope>NUCLEOTIDE SEQUENCE [LARGE SCALE GENOMIC DNA]</scope>
    <source>
        <strain evidence="8">KACC 11299</strain>
    </source>
</reference>
<dbReference type="Proteomes" id="UP001596071">
    <property type="component" value="Unassembled WGS sequence"/>
</dbReference>
<comment type="caution">
    <text evidence="7">The sequence shown here is derived from an EMBL/GenBank/DDBJ whole genome shotgun (WGS) entry which is preliminary data.</text>
</comment>
<dbReference type="NCBIfam" id="TIGR03249">
    <property type="entry name" value="KdgD"/>
    <property type="match status" value="1"/>
</dbReference>
<dbReference type="PANTHER" id="PTHR12128">
    <property type="entry name" value="DIHYDRODIPICOLINATE SYNTHASE"/>
    <property type="match status" value="1"/>
</dbReference>
<sequence length="335" mass="36962">MIVDRIILLSYNNTKSIEGWKIKMGKQRHCPTGILGFPVAPLKENGELDLKGLEANIEFLLENGLQSVFVACGAGELHALNKDEYKSMVETAIKQVDGRVPVYTGVGGNIQHALEQAEISTDLGADGYLILPPYLIDPSQDGLFNYLKAIIESTDLNAIVYQRDNCILTKETLLALCELPQLVGFKDGIGNMEFNTEAVQLIGDRLEWINGMPLAEVTMATYYNLGYRTYSSAISNYIPHISAKYFEALKQGDLKTVHDLHTDVILPIHSIRKRKKGYAVSLIKAGMNIVGLPVGTTVRPPIAPVEQAHYDELKEILTAANEKYPSEKAAQVEVS</sequence>
<evidence type="ECO:0000256" key="6">
    <source>
        <dbReference type="PIRNR" id="PIRNR001365"/>
    </source>
</evidence>
<dbReference type="EC" id="4.2.1.41" evidence="5"/>
<dbReference type="PANTHER" id="PTHR12128:SF19">
    <property type="entry name" value="5-DEHYDRO-4-DEOXYGLUCARATE DEHYDRATASE 2-RELATED"/>
    <property type="match status" value="1"/>
</dbReference>
<comment type="catalytic activity">
    <reaction evidence="1 5">
        <text>5-dehydro-4-deoxy-D-glucarate + H(+) = 2,5-dioxopentanoate + CO2 + H2O</text>
        <dbReference type="Rhea" id="RHEA:24608"/>
        <dbReference type="ChEBI" id="CHEBI:15377"/>
        <dbReference type="ChEBI" id="CHEBI:15378"/>
        <dbReference type="ChEBI" id="CHEBI:16526"/>
        <dbReference type="ChEBI" id="CHEBI:42819"/>
        <dbReference type="ChEBI" id="CHEBI:58136"/>
        <dbReference type="EC" id="4.2.1.41"/>
    </reaction>
</comment>
<accession>A0ABW0U151</accession>
<dbReference type="GO" id="GO:0047448">
    <property type="term" value="F:5-dehydro-4-deoxyglucarate dehydratase activity"/>
    <property type="evidence" value="ECO:0007669"/>
    <property type="project" value="UniProtKB-EC"/>
</dbReference>
<name>A0ABW0U151_9BACL</name>
<dbReference type="Pfam" id="PF00701">
    <property type="entry name" value="DHDPS"/>
    <property type="match status" value="1"/>
</dbReference>
<protein>
    <recommendedName>
        <fullName evidence="5">Probable 5-dehydro-4-deoxyglucarate dehydratase</fullName>
        <ecNumber evidence="5">4.2.1.41</ecNumber>
    </recommendedName>
    <alternativeName>
        <fullName evidence="5">5-keto-4-deoxy-glucarate dehydratase</fullName>
        <shortName evidence="5">KDGDH</shortName>
    </alternativeName>
</protein>
<proteinExistence type="inferred from homology"/>